<dbReference type="EMBL" id="CM023475">
    <property type="protein sequence ID" value="KAH7946076.1"/>
    <property type="molecule type" value="Genomic_DNA"/>
</dbReference>
<protein>
    <submittedName>
        <fullName evidence="1">Uncharacterized protein</fullName>
    </submittedName>
</protein>
<evidence type="ECO:0000313" key="2">
    <source>
        <dbReference type="Proteomes" id="UP000821865"/>
    </source>
</evidence>
<comment type="caution">
    <text evidence="1">The sequence shown here is derived from an EMBL/GenBank/DDBJ whole genome shotgun (WGS) entry which is preliminary data.</text>
</comment>
<name>A0ACB8CMC5_DERSI</name>
<gene>
    <name evidence="1" type="ORF">HPB49_020043</name>
</gene>
<evidence type="ECO:0000313" key="1">
    <source>
        <dbReference type="EMBL" id="KAH7946076.1"/>
    </source>
</evidence>
<keyword evidence="2" id="KW-1185">Reference proteome</keyword>
<dbReference type="Proteomes" id="UP000821865">
    <property type="component" value="Chromosome 6"/>
</dbReference>
<sequence length="299" mass="33895">MKGFAKVTHVHSIAPPWGDIKKENKREMALIRTGFCKFMQEEENSSGVAVTAAQHIAKLRTWADDADPGVDVEKCESDLYFMDVCLKKATKLYDPGPGFTAQMTQIDSVQLILPGILRRPAMKVEDDYYQRVAEKNLTVGNKLNFSTTEELDLWFEQYSLEHALTRVLTYSSSLFRGVAGLEVYCERMANARAEKEINEVYSEAVIAATKNLVSIKECAWSACLGTFQNATVYLDENVKNMPWHANYKELMRRGAKEALSQFLFQLSQKYHGKDKIVKALEKTAMVVGQETSRNPVNRR</sequence>
<reference evidence="1" key="1">
    <citation type="submission" date="2020-05" db="EMBL/GenBank/DDBJ databases">
        <title>Large-scale comparative analyses of tick genomes elucidate their genetic diversity and vector capacities.</title>
        <authorList>
            <person name="Jia N."/>
            <person name="Wang J."/>
            <person name="Shi W."/>
            <person name="Du L."/>
            <person name="Sun Y."/>
            <person name="Zhan W."/>
            <person name="Jiang J."/>
            <person name="Wang Q."/>
            <person name="Zhang B."/>
            <person name="Ji P."/>
            <person name="Sakyi L.B."/>
            <person name="Cui X."/>
            <person name="Yuan T."/>
            <person name="Jiang B."/>
            <person name="Yang W."/>
            <person name="Lam T.T.-Y."/>
            <person name="Chang Q."/>
            <person name="Ding S."/>
            <person name="Wang X."/>
            <person name="Zhu J."/>
            <person name="Ruan X."/>
            <person name="Zhao L."/>
            <person name="Wei J."/>
            <person name="Que T."/>
            <person name="Du C."/>
            <person name="Cheng J."/>
            <person name="Dai P."/>
            <person name="Han X."/>
            <person name="Huang E."/>
            <person name="Gao Y."/>
            <person name="Liu J."/>
            <person name="Shao H."/>
            <person name="Ye R."/>
            <person name="Li L."/>
            <person name="Wei W."/>
            <person name="Wang X."/>
            <person name="Wang C."/>
            <person name="Yang T."/>
            <person name="Huo Q."/>
            <person name="Li W."/>
            <person name="Guo W."/>
            <person name="Chen H."/>
            <person name="Zhou L."/>
            <person name="Ni X."/>
            <person name="Tian J."/>
            <person name="Zhou Y."/>
            <person name="Sheng Y."/>
            <person name="Liu T."/>
            <person name="Pan Y."/>
            <person name="Xia L."/>
            <person name="Li J."/>
            <person name="Zhao F."/>
            <person name="Cao W."/>
        </authorList>
    </citation>
    <scope>NUCLEOTIDE SEQUENCE</scope>
    <source>
        <strain evidence="1">Dsil-2018</strain>
    </source>
</reference>
<organism evidence="1 2">
    <name type="scientific">Dermacentor silvarum</name>
    <name type="common">Tick</name>
    <dbReference type="NCBI Taxonomy" id="543639"/>
    <lineage>
        <taxon>Eukaryota</taxon>
        <taxon>Metazoa</taxon>
        <taxon>Ecdysozoa</taxon>
        <taxon>Arthropoda</taxon>
        <taxon>Chelicerata</taxon>
        <taxon>Arachnida</taxon>
        <taxon>Acari</taxon>
        <taxon>Parasitiformes</taxon>
        <taxon>Ixodida</taxon>
        <taxon>Ixodoidea</taxon>
        <taxon>Ixodidae</taxon>
        <taxon>Rhipicephalinae</taxon>
        <taxon>Dermacentor</taxon>
    </lineage>
</organism>
<proteinExistence type="predicted"/>
<accession>A0ACB8CMC5</accession>